<dbReference type="InterPro" id="IPR003779">
    <property type="entry name" value="CMD-like"/>
</dbReference>
<accession>A0ABD5J4U6</accession>
<feature type="region of interest" description="Disordered" evidence="1">
    <location>
        <begin position="101"/>
        <end position="132"/>
    </location>
</feature>
<gene>
    <name evidence="3" type="ORF">V2K49_07365</name>
</gene>
<proteinExistence type="predicted"/>
<evidence type="ECO:0000259" key="2">
    <source>
        <dbReference type="Pfam" id="PF02627"/>
    </source>
</evidence>
<sequence length="167" mass="18040">MSYHEHTDYKYARNLRAGAPEAVKAFMELDKQVLRNPGNTIPPKYAELMAVAVALTTQCAYCIETLVAGEPASFAGGAKAVTQRLRKLGLPLGGARIYSASDDHEPDVTALRRSPDPSCSSASPEHEVDVTRLRRSPEGCRRITSGFDFGQAVCLARSSSGTALRRS</sequence>
<name>A0ABD5J4U6_9ACTN</name>
<dbReference type="RefSeq" id="WP_079059710.1">
    <property type="nucleotide sequence ID" value="NZ_JBEYSH010000012.1"/>
</dbReference>
<dbReference type="SUPFAM" id="SSF69118">
    <property type="entry name" value="AhpD-like"/>
    <property type="match status" value="1"/>
</dbReference>
<organism evidence="3 4">
    <name type="scientific">Streptomyces antimycoticus</name>
    <dbReference type="NCBI Taxonomy" id="68175"/>
    <lineage>
        <taxon>Bacteria</taxon>
        <taxon>Bacillati</taxon>
        <taxon>Actinomycetota</taxon>
        <taxon>Actinomycetes</taxon>
        <taxon>Kitasatosporales</taxon>
        <taxon>Streptomycetaceae</taxon>
        <taxon>Streptomyces</taxon>
        <taxon>Streptomyces violaceusniger group</taxon>
    </lineage>
</organism>
<reference evidence="3 4" key="1">
    <citation type="submission" date="2023-11" db="EMBL/GenBank/DDBJ databases">
        <title>30 novel species of actinomycetes from the DSMZ collection.</title>
        <authorList>
            <person name="Nouioui I."/>
        </authorList>
    </citation>
    <scope>NUCLEOTIDE SEQUENCE [LARGE SCALE GENOMIC DNA]</scope>
    <source>
        <strain evidence="3 4">DSM 41602</strain>
    </source>
</reference>
<evidence type="ECO:0000256" key="1">
    <source>
        <dbReference type="SAM" id="MobiDB-lite"/>
    </source>
</evidence>
<dbReference type="EMBL" id="JAZBJQ010000004">
    <property type="protein sequence ID" value="MEE4582994.1"/>
    <property type="molecule type" value="Genomic_DNA"/>
</dbReference>
<feature type="domain" description="Carboxymuconolactone decarboxylase-like" evidence="2">
    <location>
        <begin position="20"/>
        <end position="65"/>
    </location>
</feature>
<dbReference type="Gene3D" id="1.20.1290.10">
    <property type="entry name" value="AhpD-like"/>
    <property type="match status" value="1"/>
</dbReference>
<protein>
    <submittedName>
        <fullName evidence="3">Carboxymuconolactone decarboxylase family protein</fullName>
    </submittedName>
</protein>
<dbReference type="InterPro" id="IPR029032">
    <property type="entry name" value="AhpD-like"/>
</dbReference>
<comment type="caution">
    <text evidence="3">The sequence shown here is derived from an EMBL/GenBank/DDBJ whole genome shotgun (WGS) entry which is preliminary data.</text>
</comment>
<evidence type="ECO:0000313" key="3">
    <source>
        <dbReference type="EMBL" id="MEE4582994.1"/>
    </source>
</evidence>
<dbReference type="AlphaFoldDB" id="A0ABD5J4U6"/>
<dbReference type="Proteomes" id="UP001354649">
    <property type="component" value="Unassembled WGS sequence"/>
</dbReference>
<dbReference type="Pfam" id="PF02627">
    <property type="entry name" value="CMD"/>
    <property type="match status" value="1"/>
</dbReference>
<evidence type="ECO:0000313" key="4">
    <source>
        <dbReference type="Proteomes" id="UP001354649"/>
    </source>
</evidence>